<evidence type="ECO:0000256" key="3">
    <source>
        <dbReference type="ARBA" id="ARBA00022989"/>
    </source>
</evidence>
<keyword evidence="4 5" id="KW-0472">Membrane</keyword>
<dbReference type="InterPro" id="IPR036259">
    <property type="entry name" value="MFS_trans_sf"/>
</dbReference>
<feature type="transmembrane region" description="Helical" evidence="5">
    <location>
        <begin position="161"/>
        <end position="181"/>
    </location>
</feature>
<sequence>MKNPMYKQLLYAFALWCHQFQIGFIYGLQGLLILNFRKPGSLIHLTAAQESWIPAITTLVLFPTRVIAGVLTTRYGRKWILVLLVMPNLITVVTLYFAYDFTMLISAYLICGFSGAASAVQSIAIAECCSPRIRGTLLDIKYTMVVFGFGAARLCEKFFDWRHLILISILPLLVTLTIMILSHDSPAWLASQGRFQECTKAFNWFRGEEEKEELDKLIEWQDRVITKKSADRSGKLRRIAKVLMDKGFLKATMITCACLLFYDMTGRIPVIAYLDILNSITKDPANVNYYAFLIDMCDLLGLSLSAILVTKMRRRTLVFGLGIPTLLMLYTFCGISYISYLNLLPARLSWLPVTVMVVYFFMINACALGTFFTIQSEVYPLAFRGVGIAVAGFVFTLSTFIIVKMTPTFLKSVGVHGLFSIFAIILSLIMLFLYFYLPETFNKTLQNIEVELKDVGGTDLTTNVEANEKMLINK</sequence>
<dbReference type="SUPFAM" id="SSF103473">
    <property type="entry name" value="MFS general substrate transporter"/>
    <property type="match status" value="1"/>
</dbReference>
<proteinExistence type="predicted"/>
<organism evidence="7 8">
    <name type="scientific">Plutella xylostella</name>
    <name type="common">Diamondback moth</name>
    <name type="synonym">Plutella maculipennis</name>
    <dbReference type="NCBI Taxonomy" id="51655"/>
    <lineage>
        <taxon>Eukaryota</taxon>
        <taxon>Metazoa</taxon>
        <taxon>Ecdysozoa</taxon>
        <taxon>Arthropoda</taxon>
        <taxon>Hexapoda</taxon>
        <taxon>Insecta</taxon>
        <taxon>Pterygota</taxon>
        <taxon>Neoptera</taxon>
        <taxon>Endopterygota</taxon>
        <taxon>Lepidoptera</taxon>
        <taxon>Glossata</taxon>
        <taxon>Ditrysia</taxon>
        <taxon>Yponomeutoidea</taxon>
        <taxon>Plutellidae</taxon>
        <taxon>Plutella</taxon>
    </lineage>
</organism>
<reference evidence="7" key="1">
    <citation type="submission" date="2020-11" db="EMBL/GenBank/DDBJ databases">
        <authorList>
            <person name="Whiteford S."/>
        </authorList>
    </citation>
    <scope>NUCLEOTIDE SEQUENCE</scope>
</reference>
<feature type="transmembrane region" description="Helical" evidence="5">
    <location>
        <begin position="52"/>
        <end position="72"/>
    </location>
</feature>
<evidence type="ECO:0000313" key="7">
    <source>
        <dbReference type="EMBL" id="CAG9092007.1"/>
    </source>
</evidence>
<comment type="caution">
    <text evidence="7">The sequence shown here is derived from an EMBL/GenBank/DDBJ whole genome shotgun (WGS) entry which is preliminary data.</text>
</comment>
<dbReference type="PANTHER" id="PTHR48021:SF1">
    <property type="entry name" value="GH07001P-RELATED"/>
    <property type="match status" value="1"/>
</dbReference>
<name>A0A8S4D797_PLUXY</name>
<feature type="transmembrane region" description="Helical" evidence="5">
    <location>
        <begin position="79"/>
        <end position="99"/>
    </location>
</feature>
<evidence type="ECO:0000313" key="8">
    <source>
        <dbReference type="Proteomes" id="UP000653454"/>
    </source>
</evidence>
<feature type="transmembrane region" description="Helical" evidence="5">
    <location>
        <begin position="105"/>
        <end position="126"/>
    </location>
</feature>
<feature type="transmembrane region" description="Helical" evidence="5">
    <location>
        <begin position="9"/>
        <end position="32"/>
    </location>
</feature>
<feature type="transmembrane region" description="Helical" evidence="5">
    <location>
        <begin position="350"/>
        <end position="374"/>
    </location>
</feature>
<dbReference type="Gene3D" id="1.20.1250.20">
    <property type="entry name" value="MFS general substrate transporter like domains"/>
    <property type="match status" value="1"/>
</dbReference>
<gene>
    <name evidence="7" type="ORF">PLXY2_LOCUS1052</name>
</gene>
<dbReference type="InterPro" id="IPR020846">
    <property type="entry name" value="MFS_dom"/>
</dbReference>
<evidence type="ECO:0000256" key="4">
    <source>
        <dbReference type="ARBA" id="ARBA00023136"/>
    </source>
</evidence>
<feature type="transmembrane region" description="Helical" evidence="5">
    <location>
        <begin position="415"/>
        <end position="437"/>
    </location>
</feature>
<accession>A0A8S4D797</accession>
<dbReference type="InterPro" id="IPR050549">
    <property type="entry name" value="MFS_Trehalose_Transporter"/>
</dbReference>
<protein>
    <submittedName>
        <fullName evidence="7">(diamondback moth) hypothetical protein</fullName>
    </submittedName>
</protein>
<dbReference type="Proteomes" id="UP000653454">
    <property type="component" value="Unassembled WGS sequence"/>
</dbReference>
<comment type="subcellular location">
    <subcellularLocation>
        <location evidence="1">Membrane</location>
        <topology evidence="1">Multi-pass membrane protein</topology>
    </subcellularLocation>
</comment>
<dbReference type="PROSITE" id="PS50850">
    <property type="entry name" value="MFS"/>
    <property type="match status" value="1"/>
</dbReference>
<dbReference type="PANTHER" id="PTHR48021">
    <property type="match status" value="1"/>
</dbReference>
<dbReference type="GO" id="GO:0022857">
    <property type="term" value="F:transmembrane transporter activity"/>
    <property type="evidence" value="ECO:0007669"/>
    <property type="project" value="InterPro"/>
</dbReference>
<dbReference type="InterPro" id="IPR005828">
    <property type="entry name" value="MFS_sugar_transport-like"/>
</dbReference>
<keyword evidence="2 5" id="KW-0812">Transmembrane</keyword>
<keyword evidence="8" id="KW-1185">Reference proteome</keyword>
<feature type="domain" description="Major facilitator superfamily (MFS) profile" evidence="6">
    <location>
        <begin position="7"/>
        <end position="441"/>
    </location>
</feature>
<evidence type="ECO:0000259" key="6">
    <source>
        <dbReference type="PROSITE" id="PS50850"/>
    </source>
</evidence>
<dbReference type="EMBL" id="CAJHNJ030000002">
    <property type="protein sequence ID" value="CAG9092007.1"/>
    <property type="molecule type" value="Genomic_DNA"/>
</dbReference>
<feature type="transmembrane region" description="Helical" evidence="5">
    <location>
        <begin position="381"/>
        <end position="403"/>
    </location>
</feature>
<dbReference type="Pfam" id="PF00083">
    <property type="entry name" value="Sugar_tr"/>
    <property type="match status" value="1"/>
</dbReference>
<dbReference type="AlphaFoldDB" id="A0A8S4D797"/>
<keyword evidence="3 5" id="KW-1133">Transmembrane helix</keyword>
<feature type="transmembrane region" description="Helical" evidence="5">
    <location>
        <begin position="289"/>
        <end position="310"/>
    </location>
</feature>
<evidence type="ECO:0000256" key="5">
    <source>
        <dbReference type="SAM" id="Phobius"/>
    </source>
</evidence>
<feature type="transmembrane region" description="Helical" evidence="5">
    <location>
        <begin position="317"/>
        <end position="338"/>
    </location>
</feature>
<evidence type="ECO:0000256" key="2">
    <source>
        <dbReference type="ARBA" id="ARBA00022692"/>
    </source>
</evidence>
<dbReference type="GO" id="GO:0016020">
    <property type="term" value="C:membrane"/>
    <property type="evidence" value="ECO:0007669"/>
    <property type="project" value="UniProtKB-SubCell"/>
</dbReference>
<evidence type="ECO:0000256" key="1">
    <source>
        <dbReference type="ARBA" id="ARBA00004141"/>
    </source>
</evidence>